<comment type="caution">
    <text evidence="2">The sequence shown here is derived from an EMBL/GenBank/DDBJ whole genome shotgun (WGS) entry which is preliminary data.</text>
</comment>
<gene>
    <name evidence="2" type="ORF">H3146_00300</name>
</gene>
<dbReference type="AlphaFoldDB" id="A0A7W3WGC5"/>
<dbReference type="SUPFAM" id="SSF48452">
    <property type="entry name" value="TPR-like"/>
    <property type="match status" value="1"/>
</dbReference>
<dbReference type="Gene3D" id="1.25.40.10">
    <property type="entry name" value="Tetratricopeptide repeat domain"/>
    <property type="match status" value="1"/>
</dbReference>
<dbReference type="PANTHER" id="PTHR47691">
    <property type="entry name" value="REGULATOR-RELATED"/>
    <property type="match status" value="1"/>
</dbReference>
<dbReference type="InterPro" id="IPR027417">
    <property type="entry name" value="P-loop_NTPase"/>
</dbReference>
<dbReference type="PRINTS" id="PR00364">
    <property type="entry name" value="DISEASERSIST"/>
</dbReference>
<dbReference type="Proteomes" id="UP000525686">
    <property type="component" value="Unassembled WGS sequence"/>
</dbReference>
<evidence type="ECO:0000313" key="3">
    <source>
        <dbReference type="Proteomes" id="UP000525686"/>
    </source>
</evidence>
<organism evidence="2 3">
    <name type="scientific">Streptomyces alkaliterrae</name>
    <dbReference type="NCBI Taxonomy" id="2213162"/>
    <lineage>
        <taxon>Bacteria</taxon>
        <taxon>Bacillati</taxon>
        <taxon>Actinomycetota</taxon>
        <taxon>Actinomycetes</taxon>
        <taxon>Kitasatosporales</taxon>
        <taxon>Streptomycetaceae</taxon>
        <taxon>Streptomyces</taxon>
    </lineage>
</organism>
<dbReference type="GO" id="GO:0005524">
    <property type="term" value="F:ATP binding"/>
    <property type="evidence" value="ECO:0007669"/>
    <property type="project" value="UniProtKB-KW"/>
</dbReference>
<feature type="region of interest" description="Disordered" evidence="1">
    <location>
        <begin position="310"/>
        <end position="336"/>
    </location>
</feature>
<dbReference type="PANTHER" id="PTHR47691:SF3">
    <property type="entry name" value="HTH-TYPE TRANSCRIPTIONAL REGULATOR RV0890C-RELATED"/>
    <property type="match status" value="1"/>
</dbReference>
<dbReference type="RefSeq" id="WP_181353159.1">
    <property type="nucleotide sequence ID" value="NZ_JABJWZ010000001.1"/>
</dbReference>
<dbReference type="InterPro" id="IPR019734">
    <property type="entry name" value="TPR_rpt"/>
</dbReference>
<keyword evidence="2" id="KW-0067">ATP-binding</keyword>
<dbReference type="EMBL" id="JABJWZ010000001">
    <property type="protein sequence ID" value="MBB1251811.1"/>
    <property type="molecule type" value="Genomic_DNA"/>
</dbReference>
<keyword evidence="2" id="KW-0547">Nucleotide-binding</keyword>
<proteinExistence type="predicted"/>
<feature type="compositionally biased region" description="Low complexity" evidence="1">
    <location>
        <begin position="322"/>
        <end position="333"/>
    </location>
</feature>
<dbReference type="InterPro" id="IPR011990">
    <property type="entry name" value="TPR-like_helical_dom_sf"/>
</dbReference>
<sequence length="729" mass="78169">MVDPISLATVSAALSAAALSMGNEAGRRAWESVGALARRVVGRGVVPPEDPAGREELARRLVASAEADPEYARLLRGWLHSGPRLHPVTARPRRLPPSVRHFTDRRDLLRALTREASRRADGRPRVALLHGPEGIGRSALAFQWGHQEATRFPDGQLYADLGGAAGTGGARDAATVARLLLEQLGVGRAEIPPGARDREERFRELTADRRLLVVLDDACSAGQVEPLVSPHPGVFTIVTAGQRLAGLDTLALPVGPLSDGDARRLLTALTGKREMAACRAALPGVLERCAGSPLALRQAADRLPHLAGAGTHATRRAHPGGRRPAPSPGRLGPDGADPLTAAVEAAYADLGPLTARVFRRNALWPWPAIGPAVTAHVCGIEEAQAADALAELAARRLIETVGGGRYGYRPAHRAFAERAAAAEEGVAGSAAALAATIRWYLEFAVRADRAALSGRWTLGPLYRELDEGPYRAPGDALAALCEERPNLVQAVRAAERSGDLESVRQLCEALWALQLKAGETDELLPALRLGVRAAERLHPGSEVLGRARTQLGMACLELGRRPEAAAEFRAAEEAEREAGHARGRATALECLGLLELRHWQHNAAYELFERADEVLARIGPDERGAADVPRARALLRRHKGRALRGMGRRPEAVDRLTQALSFFREIGEAYNTARTLTDLAEVRLDQGEHTAALPLIDEALALLTEEKAAHHLAHLRRLREVALESPTAG</sequence>
<dbReference type="SMART" id="SM00028">
    <property type="entry name" value="TPR"/>
    <property type="match status" value="3"/>
</dbReference>
<reference evidence="3" key="1">
    <citation type="submission" date="2020-05" db="EMBL/GenBank/DDBJ databases">
        <title>Classification of alakaliphilic streptomycetes isolated from an alkaline soil next to Lonar Crater, India and a proposal for the recognition of Streptomyces alkaliterrae sp. nov.</title>
        <authorList>
            <person name="Golinska P."/>
        </authorList>
    </citation>
    <scope>NUCLEOTIDE SEQUENCE [LARGE SCALE GENOMIC DNA]</scope>
    <source>
        <strain evidence="3">OF3</strain>
    </source>
</reference>
<dbReference type="Gene3D" id="3.40.50.300">
    <property type="entry name" value="P-loop containing nucleotide triphosphate hydrolases"/>
    <property type="match status" value="1"/>
</dbReference>
<name>A0A7W3WGC5_9ACTN</name>
<dbReference type="Pfam" id="PF13424">
    <property type="entry name" value="TPR_12"/>
    <property type="match status" value="1"/>
</dbReference>
<evidence type="ECO:0000313" key="2">
    <source>
        <dbReference type="EMBL" id="MBB1251811.1"/>
    </source>
</evidence>
<evidence type="ECO:0000256" key="1">
    <source>
        <dbReference type="SAM" id="MobiDB-lite"/>
    </source>
</evidence>
<dbReference type="SUPFAM" id="SSF52540">
    <property type="entry name" value="P-loop containing nucleoside triphosphate hydrolases"/>
    <property type="match status" value="1"/>
</dbReference>
<protein>
    <submittedName>
        <fullName evidence="2">ATP-binding protein</fullName>
    </submittedName>
</protein>
<accession>A0A7W3WGC5</accession>